<evidence type="ECO:0000313" key="6">
    <source>
        <dbReference type="Proteomes" id="UP000368418"/>
    </source>
</evidence>
<evidence type="ECO:0000313" key="2">
    <source>
        <dbReference type="EMBL" id="KAA5466439.1"/>
    </source>
</evidence>
<keyword evidence="4" id="KW-0808">Transferase</keyword>
<dbReference type="EMBL" id="VVYP01000001">
    <property type="protein sequence ID" value="KAA5466439.1"/>
    <property type="molecule type" value="Genomic_DNA"/>
</dbReference>
<name>A0A412FU48_9BACE</name>
<reference evidence="6 7" key="2">
    <citation type="journal article" date="2019" name="Nat. Med.">
        <title>A library of human gut bacterial isolates paired with longitudinal multiomics data enables mechanistic microbiome research.</title>
        <authorList>
            <person name="Poyet M."/>
            <person name="Groussin M."/>
            <person name="Gibbons S.M."/>
            <person name="Avila-Pacheco J."/>
            <person name="Jiang X."/>
            <person name="Kearney S.M."/>
            <person name="Perrotta A.R."/>
            <person name="Berdy B."/>
            <person name="Zhao S."/>
            <person name="Lieberman T.D."/>
            <person name="Swanson P.K."/>
            <person name="Smith M."/>
            <person name="Roesemann S."/>
            <person name="Alexander J.E."/>
            <person name="Rich S.A."/>
            <person name="Livny J."/>
            <person name="Vlamakis H."/>
            <person name="Clish C."/>
            <person name="Bullock K."/>
            <person name="Deik A."/>
            <person name="Scott J."/>
            <person name="Pierce K.A."/>
            <person name="Xavier R.J."/>
            <person name="Alm E.J."/>
        </authorList>
    </citation>
    <scope>NUCLEOTIDE SEQUENCE [LARGE SCALE GENOMIC DNA]</scope>
    <source>
        <strain evidence="3 6">BIOML-A19</strain>
        <strain evidence="2 7">BIOML-A31</strain>
    </source>
</reference>
<dbReference type="SUPFAM" id="SSF53756">
    <property type="entry name" value="UDP-Glycosyltransferase/glycogen phosphorylase"/>
    <property type="match status" value="1"/>
</dbReference>
<dbReference type="Proteomes" id="UP000368418">
    <property type="component" value="Unassembled WGS sequence"/>
</dbReference>
<dbReference type="AlphaFoldDB" id="A0A412FU48"/>
<feature type="domain" description="Glycosyl transferase family 1" evidence="1">
    <location>
        <begin position="173"/>
        <end position="315"/>
    </location>
</feature>
<protein>
    <submittedName>
        <fullName evidence="4">Glycosyltransferase</fullName>
    </submittedName>
</protein>
<dbReference type="RefSeq" id="WP_005675972.1">
    <property type="nucleotide sequence ID" value="NZ_CACRTB010000035.1"/>
</dbReference>
<evidence type="ECO:0000259" key="1">
    <source>
        <dbReference type="Pfam" id="PF00534"/>
    </source>
</evidence>
<dbReference type="Proteomes" id="UP000475905">
    <property type="component" value="Unassembled WGS sequence"/>
</dbReference>
<reference evidence="4 5" key="1">
    <citation type="submission" date="2018-08" db="EMBL/GenBank/DDBJ databases">
        <title>A genome reference for cultivated species of the human gut microbiota.</title>
        <authorList>
            <person name="Zou Y."/>
            <person name="Xue W."/>
            <person name="Luo G."/>
        </authorList>
    </citation>
    <scope>NUCLEOTIDE SEQUENCE [LARGE SCALE GENOMIC DNA]</scope>
    <source>
        <strain evidence="4 5">AF24-29LB</strain>
    </source>
</reference>
<dbReference type="EMBL" id="QRUO01000008">
    <property type="protein sequence ID" value="RGR71697.1"/>
    <property type="molecule type" value="Genomic_DNA"/>
</dbReference>
<dbReference type="PANTHER" id="PTHR12526:SF637">
    <property type="entry name" value="GLYCOSYLTRANSFERASE EPSF-RELATED"/>
    <property type="match status" value="1"/>
</dbReference>
<proteinExistence type="predicted"/>
<dbReference type="InterPro" id="IPR001296">
    <property type="entry name" value="Glyco_trans_1"/>
</dbReference>
<gene>
    <name evidence="4" type="ORF">DWY26_09930</name>
    <name evidence="3" type="ORF">F2Y31_10940</name>
    <name evidence="2" type="ORF">F2Y36_00855</name>
</gene>
<dbReference type="KEGG" id="bcac:CGC64_13085"/>
<dbReference type="EMBL" id="VVYD01000009">
    <property type="protein sequence ID" value="KAA5498455.1"/>
    <property type="molecule type" value="Genomic_DNA"/>
</dbReference>
<accession>A0A412FU48</accession>
<organism evidence="4 5">
    <name type="scientific">Bacteroides caccae</name>
    <dbReference type="NCBI Taxonomy" id="47678"/>
    <lineage>
        <taxon>Bacteria</taxon>
        <taxon>Pseudomonadati</taxon>
        <taxon>Bacteroidota</taxon>
        <taxon>Bacteroidia</taxon>
        <taxon>Bacteroidales</taxon>
        <taxon>Bacteroidaceae</taxon>
        <taxon>Bacteroides</taxon>
    </lineage>
</organism>
<evidence type="ECO:0000313" key="7">
    <source>
        <dbReference type="Proteomes" id="UP000475905"/>
    </source>
</evidence>
<evidence type="ECO:0000313" key="3">
    <source>
        <dbReference type="EMBL" id="KAA5498455.1"/>
    </source>
</evidence>
<dbReference type="Pfam" id="PF00534">
    <property type="entry name" value="Glycos_transf_1"/>
    <property type="match status" value="1"/>
</dbReference>
<dbReference type="Proteomes" id="UP000284205">
    <property type="component" value="Unassembled WGS sequence"/>
</dbReference>
<dbReference type="PANTHER" id="PTHR12526">
    <property type="entry name" value="GLYCOSYLTRANSFERASE"/>
    <property type="match status" value="1"/>
</dbReference>
<sequence>MKILHIASIGRIYEGIGTVINHLYQEQINLGHDVRIISKRQNLLYTNLPISTIISTRDFESFISEWIPDIVIFHSHFHVEFVRFSKILSIKHIPYCVQLHGALSKENYRKGFLKKFFGGKIFFNSVLKNASSIIYLNESEYNNSVVPYINPKRCIIPNGCEDSDNAVITPNKRDNINLTFIGRINYYHKGLDVLINALKIIDTIDNPKFHINFYGNENDVDVERLKQDLTSISHGSYMGGVYGDNKVKVLLDTDIFILTSRYEGMPMGVLEAWSYGIPCILSDGTNMINSDTLENSYWKVSLDPKLLATSIISSIREYRQNPQIFRQAAFLESKKNSWKNIGEATINIYNKIIKG</sequence>
<dbReference type="Gene3D" id="3.40.50.2000">
    <property type="entry name" value="Glycogen Phosphorylase B"/>
    <property type="match status" value="2"/>
</dbReference>
<evidence type="ECO:0000313" key="4">
    <source>
        <dbReference type="EMBL" id="RGR71697.1"/>
    </source>
</evidence>
<evidence type="ECO:0000313" key="5">
    <source>
        <dbReference type="Proteomes" id="UP000284205"/>
    </source>
</evidence>
<dbReference type="GO" id="GO:0016757">
    <property type="term" value="F:glycosyltransferase activity"/>
    <property type="evidence" value="ECO:0007669"/>
    <property type="project" value="InterPro"/>
</dbReference>
<comment type="caution">
    <text evidence="4">The sequence shown here is derived from an EMBL/GenBank/DDBJ whole genome shotgun (WGS) entry which is preliminary data.</text>
</comment>